<dbReference type="Proteomes" id="UP000069272">
    <property type="component" value="Chromosome 3R"/>
</dbReference>
<reference evidence="2" key="2">
    <citation type="submission" date="2022-08" db="UniProtKB">
        <authorList>
            <consortium name="EnsemblMetazoa"/>
        </authorList>
    </citation>
    <scope>IDENTIFICATION</scope>
    <source>
        <strain evidence="2">STECLA/ALBI9_A</strain>
    </source>
</reference>
<dbReference type="EnsemblMetazoa" id="AALB003716-RA">
    <property type="protein sequence ID" value="AALB003716-PA"/>
    <property type="gene ID" value="AALB003716"/>
</dbReference>
<accession>A0A182FB36</accession>
<dbReference type="VEuPathDB" id="VectorBase:AALB003716"/>
<dbReference type="GO" id="GO:0019432">
    <property type="term" value="P:triglyceride biosynthetic process"/>
    <property type="evidence" value="ECO:0007669"/>
    <property type="project" value="TreeGrafter"/>
</dbReference>
<proteinExistence type="predicted"/>
<dbReference type="GO" id="GO:0005886">
    <property type="term" value="C:plasma membrane"/>
    <property type="evidence" value="ECO:0007669"/>
    <property type="project" value="TreeGrafter"/>
</dbReference>
<sequence>MAVQVHRQIVKVLLVIIHGASFRGLLDGMDVVWAVQSNSSKAMANVLFLFDMKSSTSASNEIMLVLRNRIENFLKRSVYEKMFLQRRVQWGYYFWVQNPKISFEHHIRQLDTVPNTKVMSRKDLCRLIGSISTRPCNENASWEILIGTQPVYYRQDEVSAIPVLFRYHHSIADGVAMFKLLCNDLLDNDQVAMQQFYDGDDATVFHPDNDSDNQLLIKSTVDWRKLWQVFYTGPRFLIHEILFKREENIFYGPKPTEQKVTFWVDDDYNNELNMNMPSMITTIKQVKRLMKGCSFTNVFLLAFALSLRNYCERRMAKVPPSLTISMMRRFEKESKFARLHNRSSPVFQTLPVGCLPIPQSPRNIPELLVQLHCLKKESDAVLSSANPLTTYWSLSYLPVLLPVPVMRIIFASSKFSIGFSNIPALEKKVSVGGFNLVDACFWVPNVEGNLFGLTLLTTDGRLRIGVIADHSIIEDEEELKTILNGVVSELRNFAMILS</sequence>
<dbReference type="VEuPathDB" id="VectorBase:AALB20_028515"/>
<evidence type="ECO:0000313" key="3">
    <source>
        <dbReference type="Proteomes" id="UP000069272"/>
    </source>
</evidence>
<reference evidence="2 3" key="1">
    <citation type="journal article" date="2017" name="G3 (Bethesda)">
        <title>The Physical Genome Mapping of Anopheles albimanus Corrected Scaffold Misassemblies and Identified Interarm Rearrangements in Genus Anopheles.</title>
        <authorList>
            <person name="Artemov G.N."/>
            <person name="Peery A.N."/>
            <person name="Jiang X."/>
            <person name="Tu Z."/>
            <person name="Stegniy V.N."/>
            <person name="Sharakhova M.V."/>
            <person name="Sharakhov I.V."/>
        </authorList>
    </citation>
    <scope>NUCLEOTIDE SEQUENCE [LARGE SCALE GENOMIC DNA]</scope>
    <source>
        <strain evidence="2 3">ALBI9_A</strain>
    </source>
</reference>
<dbReference type="PANTHER" id="PTHR31650:SF1">
    <property type="entry name" value="WAX ESTER SYNTHASE_DIACYLGLYCEROL ACYLTRANSFERASE 4-RELATED"/>
    <property type="match status" value="1"/>
</dbReference>
<dbReference type="GO" id="GO:0008374">
    <property type="term" value="F:O-acyltransferase activity"/>
    <property type="evidence" value="ECO:0007669"/>
    <property type="project" value="InterPro"/>
</dbReference>
<protein>
    <recommendedName>
        <fullName evidence="1">O-acyltransferase WSD1 C-terminal domain-containing protein</fullName>
    </recommendedName>
</protein>
<dbReference type="Pfam" id="PF06974">
    <property type="entry name" value="WS_DGAT_C"/>
    <property type="match status" value="1"/>
</dbReference>
<dbReference type="PANTHER" id="PTHR31650">
    <property type="entry name" value="O-ACYLTRANSFERASE (WSD1-LIKE) FAMILY PROTEIN"/>
    <property type="match status" value="1"/>
</dbReference>
<dbReference type="InterPro" id="IPR009721">
    <property type="entry name" value="O-acyltransferase_WSD1_C"/>
</dbReference>
<feature type="domain" description="O-acyltransferase WSD1 C-terminal" evidence="1">
    <location>
        <begin position="366"/>
        <end position="481"/>
    </location>
</feature>
<name>A0A182FB36_ANOAL</name>
<dbReference type="InterPro" id="IPR045034">
    <property type="entry name" value="O-acyltransferase_WSD1-like"/>
</dbReference>
<organism evidence="2 3">
    <name type="scientific">Anopheles albimanus</name>
    <name type="common">New world malaria mosquito</name>
    <dbReference type="NCBI Taxonomy" id="7167"/>
    <lineage>
        <taxon>Eukaryota</taxon>
        <taxon>Metazoa</taxon>
        <taxon>Ecdysozoa</taxon>
        <taxon>Arthropoda</taxon>
        <taxon>Hexapoda</taxon>
        <taxon>Insecta</taxon>
        <taxon>Pterygota</taxon>
        <taxon>Neoptera</taxon>
        <taxon>Endopterygota</taxon>
        <taxon>Diptera</taxon>
        <taxon>Nematocera</taxon>
        <taxon>Culicoidea</taxon>
        <taxon>Culicidae</taxon>
        <taxon>Anophelinae</taxon>
        <taxon>Anopheles</taxon>
    </lineage>
</organism>
<evidence type="ECO:0000313" key="2">
    <source>
        <dbReference type="EnsemblMetazoa" id="AALB003716-PA"/>
    </source>
</evidence>
<keyword evidence="3" id="KW-1185">Reference proteome</keyword>
<dbReference type="AlphaFoldDB" id="A0A182FB36"/>
<evidence type="ECO:0000259" key="1">
    <source>
        <dbReference type="Pfam" id="PF06974"/>
    </source>
</evidence>
<dbReference type="STRING" id="7167.A0A182FB36"/>